<name>A0A246WTS3_9BURK</name>
<dbReference type="AlphaFoldDB" id="A0A246WTS3"/>
<dbReference type="InterPro" id="IPR032623">
    <property type="entry name" value="FecR_N"/>
</dbReference>
<dbReference type="Proteomes" id="UP000197596">
    <property type="component" value="Unassembled WGS sequence"/>
</dbReference>
<protein>
    <submittedName>
        <fullName evidence="3">Iron dicitrate transport regulator FecR</fullName>
    </submittedName>
</protein>
<dbReference type="PANTHER" id="PTHR30273:SF2">
    <property type="entry name" value="PROTEIN FECR"/>
    <property type="match status" value="1"/>
</dbReference>
<dbReference type="Pfam" id="PF04773">
    <property type="entry name" value="FecR"/>
    <property type="match status" value="1"/>
</dbReference>
<dbReference type="Gene3D" id="2.60.120.1440">
    <property type="match status" value="1"/>
</dbReference>
<evidence type="ECO:0000313" key="4">
    <source>
        <dbReference type="Proteomes" id="UP000197596"/>
    </source>
</evidence>
<dbReference type="InterPro" id="IPR012373">
    <property type="entry name" value="Ferrdict_sens_TM"/>
</dbReference>
<proteinExistence type="predicted"/>
<dbReference type="InterPro" id="IPR006860">
    <property type="entry name" value="FecR"/>
</dbReference>
<dbReference type="Pfam" id="PF16220">
    <property type="entry name" value="DUF4880"/>
    <property type="match status" value="1"/>
</dbReference>
<dbReference type="GO" id="GO:0016989">
    <property type="term" value="F:sigma factor antagonist activity"/>
    <property type="evidence" value="ECO:0007669"/>
    <property type="project" value="TreeGrafter"/>
</dbReference>
<feature type="domain" description="FecR protein" evidence="1">
    <location>
        <begin position="121"/>
        <end position="212"/>
    </location>
</feature>
<dbReference type="PANTHER" id="PTHR30273">
    <property type="entry name" value="PERIPLASMIC SIGNAL SENSOR AND SIGMA FACTOR ACTIVATOR FECR-RELATED"/>
    <property type="match status" value="1"/>
</dbReference>
<evidence type="ECO:0000313" key="3">
    <source>
        <dbReference type="EMBL" id="OWY30395.1"/>
    </source>
</evidence>
<sequence>MSRSKTMSNAAELLQREAQAWVVRLDSGGATADDARAFRAWCAQSREHANAFTQARGVWQQMSPAARQLMQGDARRRASRRPLASTGRRAFLGGAVAASVAYLAWRPPLGWWPSVGELAADYHTATGEQRTLALADGVQLQLNTQTRVNVPAPGAGREAAVELLQGEAQIAAAASQRVIVRAGGGEVAGQGASFNVRHTDGTVCVTCLRGRITVARAGRDATLESGQQLVYGERGISAAQPVDATAVMAWRRRLLVFHQVPLGEVVAEVNRYRTGRLILGNEALAQTRVQASISLDRLDDVVALIRDVYGASVTRLPGGIVLFGMA</sequence>
<evidence type="ECO:0000259" key="1">
    <source>
        <dbReference type="Pfam" id="PF04773"/>
    </source>
</evidence>
<accession>A0A246WTS3</accession>
<evidence type="ECO:0000259" key="2">
    <source>
        <dbReference type="Pfam" id="PF16220"/>
    </source>
</evidence>
<comment type="caution">
    <text evidence="3">The sequence shown here is derived from an EMBL/GenBank/DDBJ whole genome shotgun (WGS) entry which is preliminary data.</text>
</comment>
<dbReference type="Gene3D" id="3.55.50.30">
    <property type="match status" value="1"/>
</dbReference>
<organism evidence="3 4">
    <name type="scientific">Herbaspirillum robiniae</name>
    <dbReference type="NCBI Taxonomy" id="2014887"/>
    <lineage>
        <taxon>Bacteria</taxon>
        <taxon>Pseudomonadati</taxon>
        <taxon>Pseudomonadota</taxon>
        <taxon>Betaproteobacteria</taxon>
        <taxon>Burkholderiales</taxon>
        <taxon>Oxalobacteraceae</taxon>
        <taxon>Herbaspirillum</taxon>
    </lineage>
</organism>
<feature type="domain" description="FecR N-terminal" evidence="2">
    <location>
        <begin position="16"/>
        <end position="56"/>
    </location>
</feature>
<reference evidence="3 4" key="1">
    <citation type="submission" date="2017-06" db="EMBL/GenBank/DDBJ databases">
        <title>Herbaspirillum phytohormonus sp. nov., isolated from the root nodule of Robinia pseudoacacia in lead-zinc mine.</title>
        <authorList>
            <person name="Fan M."/>
            <person name="Lin Y."/>
        </authorList>
    </citation>
    <scope>NUCLEOTIDE SEQUENCE [LARGE SCALE GENOMIC DNA]</scope>
    <source>
        <strain evidence="3 4">HZ10</strain>
    </source>
</reference>
<dbReference type="EMBL" id="NJGU01000002">
    <property type="protein sequence ID" value="OWY30395.1"/>
    <property type="molecule type" value="Genomic_DNA"/>
</dbReference>
<gene>
    <name evidence="3" type="ORF">CEJ42_05435</name>
</gene>
<dbReference type="PIRSF" id="PIRSF018266">
    <property type="entry name" value="FecR"/>
    <property type="match status" value="1"/>
</dbReference>